<evidence type="ECO:0000256" key="1">
    <source>
        <dbReference type="ARBA" id="ARBA00048552"/>
    </source>
</evidence>
<feature type="non-terminal residue" evidence="3">
    <location>
        <position position="1"/>
    </location>
</feature>
<reference evidence="3" key="1">
    <citation type="submission" date="2019-11" db="EMBL/GenBank/DDBJ databases">
        <title>Growth characteristics of pneumococcus vary with the chemical composition of the capsule and with environmental conditions.</title>
        <authorList>
            <person name="Tothpal A."/>
            <person name="Desobry K."/>
            <person name="Joshi S."/>
            <person name="Wyllie A.L."/>
            <person name="Weinberger D.M."/>
        </authorList>
    </citation>
    <scope>NUCLEOTIDE SEQUENCE</scope>
    <source>
        <strain evidence="3">Pnumococcus10A</strain>
    </source>
</reference>
<dbReference type="SUPFAM" id="SSF64484">
    <property type="entry name" value="beta and beta-prime subunits of DNA dependent RNA-polymerase"/>
    <property type="match status" value="1"/>
</dbReference>
<evidence type="ECO:0000259" key="2">
    <source>
        <dbReference type="Pfam" id="PF10385"/>
    </source>
</evidence>
<dbReference type="InterPro" id="IPR019462">
    <property type="entry name" value="DNA-dir_RNA_pol_bsu_external_1"/>
</dbReference>
<name>A0AAW9WB60_STREE</name>
<dbReference type="Pfam" id="PF10385">
    <property type="entry name" value="RNA_pol_Rpb2_45"/>
    <property type="match status" value="1"/>
</dbReference>
<dbReference type="GO" id="GO:0003899">
    <property type="term" value="F:DNA-directed RNA polymerase activity"/>
    <property type="evidence" value="ECO:0007669"/>
    <property type="project" value="UniProtKB-EC"/>
</dbReference>
<proteinExistence type="predicted"/>
<dbReference type="Gene3D" id="2.30.150.10">
    <property type="entry name" value="DNA-directed RNA polymerase, beta subunit, external 1 domain"/>
    <property type="match status" value="1"/>
</dbReference>
<dbReference type="EMBL" id="WNHN01000559">
    <property type="protein sequence ID" value="MTV78167.1"/>
    <property type="molecule type" value="Genomic_DNA"/>
</dbReference>
<evidence type="ECO:0000313" key="3">
    <source>
        <dbReference type="EMBL" id="MTV78167.1"/>
    </source>
</evidence>
<dbReference type="GO" id="GO:0006351">
    <property type="term" value="P:DNA-templated transcription"/>
    <property type="evidence" value="ECO:0007669"/>
    <property type="project" value="InterPro"/>
</dbReference>
<dbReference type="AlphaFoldDB" id="A0AAW9WB60"/>
<organism evidence="3 4">
    <name type="scientific">Streptococcus pneumoniae</name>
    <dbReference type="NCBI Taxonomy" id="1313"/>
    <lineage>
        <taxon>Bacteria</taxon>
        <taxon>Bacillati</taxon>
        <taxon>Bacillota</taxon>
        <taxon>Bacilli</taxon>
        <taxon>Lactobacillales</taxon>
        <taxon>Streptococcaceae</taxon>
        <taxon>Streptococcus</taxon>
    </lineage>
</organism>
<accession>A0AAW9WB60</accession>
<feature type="domain" description="DNA-directed RNA polymerase beta subunit external 1" evidence="2">
    <location>
        <begin position="23"/>
        <end position="86"/>
    </location>
</feature>
<comment type="catalytic activity">
    <reaction evidence="1">
        <text>RNA(n) + a ribonucleoside 5'-triphosphate = RNA(n+1) + diphosphate</text>
        <dbReference type="Rhea" id="RHEA:21248"/>
        <dbReference type="Rhea" id="RHEA-COMP:14527"/>
        <dbReference type="Rhea" id="RHEA-COMP:17342"/>
        <dbReference type="ChEBI" id="CHEBI:33019"/>
        <dbReference type="ChEBI" id="CHEBI:61557"/>
        <dbReference type="ChEBI" id="CHEBI:140395"/>
        <dbReference type="EC" id="2.7.7.6"/>
    </reaction>
</comment>
<dbReference type="InterPro" id="IPR042107">
    <property type="entry name" value="DNA-dir_RNA_pol_bsu_ext_1_sf"/>
</dbReference>
<evidence type="ECO:0000313" key="4">
    <source>
        <dbReference type="Proteomes" id="UP000729182"/>
    </source>
</evidence>
<gene>
    <name evidence="3" type="ORF">GM535_13180</name>
</gene>
<sequence>IGLVLNLATYARVNEYGFIETPYLKVENGKVTDKVVYLDAAQEVTEVIADASVKLNADGSFADERVSARNGVLPEQVDASEVTYVDAAHKQI</sequence>
<comment type="caution">
    <text evidence="3">The sequence shown here is derived from an EMBL/GenBank/DDBJ whole genome shotgun (WGS) entry which is preliminary data.</text>
</comment>
<protein>
    <recommendedName>
        <fullName evidence="2">DNA-directed RNA polymerase beta subunit external 1 domain-containing protein</fullName>
    </recommendedName>
</protein>
<feature type="non-terminal residue" evidence="3">
    <location>
        <position position="92"/>
    </location>
</feature>
<dbReference type="RefSeq" id="WP_155459059.1">
    <property type="nucleotide sequence ID" value="NZ_WNHN01000559.1"/>
</dbReference>
<dbReference type="Proteomes" id="UP000729182">
    <property type="component" value="Unassembled WGS sequence"/>
</dbReference>